<dbReference type="OrthoDB" id="69177at2759"/>
<dbReference type="InterPro" id="IPR057589">
    <property type="entry name" value="GT_PLOD"/>
</dbReference>
<protein>
    <submittedName>
        <fullName evidence="2">Multifunctional procollagen lysine hydroxylase and glycosyltransferase LH3</fullName>
    </submittedName>
</protein>
<dbReference type="AlphaFoldDB" id="A0A8X6KUJ5"/>
<proteinExistence type="predicted"/>
<organism evidence="2 3">
    <name type="scientific">Trichonephila clavata</name>
    <name type="common">Joro spider</name>
    <name type="synonym">Nephila clavata</name>
    <dbReference type="NCBI Taxonomy" id="2740835"/>
    <lineage>
        <taxon>Eukaryota</taxon>
        <taxon>Metazoa</taxon>
        <taxon>Ecdysozoa</taxon>
        <taxon>Arthropoda</taxon>
        <taxon>Chelicerata</taxon>
        <taxon>Arachnida</taxon>
        <taxon>Araneae</taxon>
        <taxon>Araneomorphae</taxon>
        <taxon>Entelegynae</taxon>
        <taxon>Araneoidea</taxon>
        <taxon>Nephilidae</taxon>
        <taxon>Trichonephila</taxon>
    </lineage>
</organism>
<comment type="caution">
    <text evidence="2">The sequence shown here is derived from an EMBL/GenBank/DDBJ whole genome shotgun (WGS) entry which is preliminary data.</text>
</comment>
<feature type="domain" description="PLOD1-3-like GT" evidence="1">
    <location>
        <begin position="41"/>
        <end position="169"/>
    </location>
</feature>
<sequence length="234" mass="27058">KLVVLAVATEETDGFKRFMRSARVYGLNVEVLGMDEEWKGEDLIIMFVDSYDVIFMAGPEEILKRFHKTKSKVLFSAEGYCWPDGSLADKYPKVEKGKRFLNSGDCPDFSYTGFMGYAPYIYEIVTSSPLKDEEDDQLFYTKIYLDEDLRKKWSIKLDHKAEIFQNLMVLLVICSWKWSKQNCINSLGNYLAKSWIPKKNCLSCSEDTITLESFKKSAENKTECCIIDFLNISH</sequence>
<dbReference type="Proteomes" id="UP000887116">
    <property type="component" value="Unassembled WGS sequence"/>
</dbReference>
<name>A0A8X6KUJ5_TRICU</name>
<dbReference type="PANTHER" id="PTHR10730">
    <property type="entry name" value="PROCOLLAGEN-LYSINE,2-OXOGLUTARATE 5-DIOXYGENASE/GLYCOSYLTRANSFERASE 25 FAMILY MEMBER"/>
    <property type="match status" value="1"/>
</dbReference>
<evidence type="ECO:0000259" key="1">
    <source>
        <dbReference type="Pfam" id="PF25342"/>
    </source>
</evidence>
<gene>
    <name evidence="2" type="primary">PLOD3</name>
    <name evidence="2" type="ORF">TNCT_213091</name>
</gene>
<feature type="non-terminal residue" evidence="2">
    <location>
        <position position="1"/>
    </location>
</feature>
<dbReference type="PANTHER" id="PTHR10730:SF45">
    <property type="entry name" value="PROCOLLAGEN-LYSINE,2-OXOGLUTARATE 5-DIOXYGENASE"/>
    <property type="match status" value="1"/>
</dbReference>
<keyword evidence="3" id="KW-1185">Reference proteome</keyword>
<dbReference type="EMBL" id="BMAO01012894">
    <property type="protein sequence ID" value="GFQ84646.1"/>
    <property type="molecule type" value="Genomic_DNA"/>
</dbReference>
<reference evidence="2" key="1">
    <citation type="submission" date="2020-07" db="EMBL/GenBank/DDBJ databases">
        <title>Multicomponent nature underlies the extraordinary mechanical properties of spider dragline silk.</title>
        <authorList>
            <person name="Kono N."/>
            <person name="Nakamura H."/>
            <person name="Mori M."/>
            <person name="Yoshida Y."/>
            <person name="Ohtoshi R."/>
            <person name="Malay A.D."/>
            <person name="Moran D.A.P."/>
            <person name="Tomita M."/>
            <person name="Numata K."/>
            <person name="Arakawa K."/>
        </authorList>
    </citation>
    <scope>NUCLEOTIDE SEQUENCE</scope>
</reference>
<dbReference type="GO" id="GO:0008475">
    <property type="term" value="F:procollagen-lysine 5-dioxygenase activity"/>
    <property type="evidence" value="ECO:0007669"/>
    <property type="project" value="TreeGrafter"/>
</dbReference>
<dbReference type="Pfam" id="PF25342">
    <property type="entry name" value="GT_PLOD"/>
    <property type="match status" value="1"/>
</dbReference>
<evidence type="ECO:0000313" key="3">
    <source>
        <dbReference type="Proteomes" id="UP000887116"/>
    </source>
</evidence>
<accession>A0A8X6KUJ5</accession>
<dbReference type="GO" id="GO:0005783">
    <property type="term" value="C:endoplasmic reticulum"/>
    <property type="evidence" value="ECO:0007669"/>
    <property type="project" value="TreeGrafter"/>
</dbReference>
<evidence type="ECO:0000313" key="2">
    <source>
        <dbReference type="EMBL" id="GFQ84646.1"/>
    </source>
</evidence>
<dbReference type="InterPro" id="IPR050757">
    <property type="entry name" value="Collagen_mod_GT25"/>
</dbReference>